<accession>A0AAE3SLH8</accession>
<dbReference type="Proteomes" id="UP001207408">
    <property type="component" value="Unassembled WGS sequence"/>
</dbReference>
<feature type="domain" description="Adenylyltransferase SoFic-like C-terminal" evidence="1">
    <location>
        <begin position="13"/>
        <end position="56"/>
    </location>
</feature>
<dbReference type="Pfam" id="PF21248">
    <property type="entry name" value="SoFic-like_C"/>
    <property type="match status" value="1"/>
</dbReference>
<name>A0AAE3SLH8_9BACT</name>
<gene>
    <name evidence="2" type="ORF">OM074_18495</name>
</gene>
<dbReference type="AlphaFoldDB" id="A0AAE3SLH8"/>
<comment type="caution">
    <text evidence="2">The sequence shown here is derived from an EMBL/GenBank/DDBJ whole genome shotgun (WGS) entry which is preliminary data.</text>
</comment>
<evidence type="ECO:0000313" key="2">
    <source>
        <dbReference type="EMBL" id="MCW3807623.1"/>
    </source>
</evidence>
<dbReference type="EMBL" id="JAPDPI010000053">
    <property type="protein sequence ID" value="MCW3807623.1"/>
    <property type="molecule type" value="Genomic_DNA"/>
</dbReference>
<organism evidence="2 3">
    <name type="scientific">Plebeiibacterium marinum</name>
    <dbReference type="NCBI Taxonomy" id="2992111"/>
    <lineage>
        <taxon>Bacteria</taxon>
        <taxon>Pseudomonadati</taxon>
        <taxon>Bacteroidota</taxon>
        <taxon>Bacteroidia</taxon>
        <taxon>Marinilabiliales</taxon>
        <taxon>Marinilabiliaceae</taxon>
        <taxon>Plebeiibacterium</taxon>
    </lineage>
</organism>
<protein>
    <recommendedName>
        <fullName evidence="1">Adenylyltransferase SoFic-like C-terminal domain-containing protein</fullName>
    </recommendedName>
</protein>
<evidence type="ECO:0000259" key="1">
    <source>
        <dbReference type="Pfam" id="PF21248"/>
    </source>
</evidence>
<dbReference type="RefSeq" id="WP_301202058.1">
    <property type="nucleotide sequence ID" value="NZ_JAPDPI010000053.1"/>
</dbReference>
<reference evidence="2" key="1">
    <citation type="submission" date="2022-10" db="EMBL/GenBank/DDBJ databases">
        <authorList>
            <person name="Yu W.X."/>
        </authorList>
    </citation>
    <scope>NUCLEOTIDE SEQUENCE</scope>
    <source>
        <strain evidence="2">D04</strain>
    </source>
</reference>
<keyword evidence="3" id="KW-1185">Reference proteome</keyword>
<dbReference type="InterPro" id="IPR048770">
    <property type="entry name" value="SoFic-like_C"/>
</dbReference>
<sequence length="58" mass="6679">MLKGVEQTSREIIEFVVNDLGVSRLTAANYLNKLADDKMLRKDKLGIGNCYVNEELYW</sequence>
<evidence type="ECO:0000313" key="3">
    <source>
        <dbReference type="Proteomes" id="UP001207408"/>
    </source>
</evidence>
<proteinExistence type="predicted"/>